<gene>
    <name evidence="1" type="ORF">ACAOBT_LOCUS13136</name>
</gene>
<dbReference type="Pfam" id="PF15882">
    <property type="entry name" value="DUF4735"/>
    <property type="match status" value="1"/>
</dbReference>
<dbReference type="PANTHER" id="PTHR33539:SF1">
    <property type="entry name" value="UPF0764 PROTEIN C16ORF89"/>
    <property type="match status" value="1"/>
</dbReference>
<proteinExistence type="predicted"/>
<organism evidence="1 2">
    <name type="scientific">Acanthoscelides obtectus</name>
    <name type="common">Bean weevil</name>
    <name type="synonym">Bruchus obtectus</name>
    <dbReference type="NCBI Taxonomy" id="200917"/>
    <lineage>
        <taxon>Eukaryota</taxon>
        <taxon>Metazoa</taxon>
        <taxon>Ecdysozoa</taxon>
        <taxon>Arthropoda</taxon>
        <taxon>Hexapoda</taxon>
        <taxon>Insecta</taxon>
        <taxon>Pterygota</taxon>
        <taxon>Neoptera</taxon>
        <taxon>Endopterygota</taxon>
        <taxon>Coleoptera</taxon>
        <taxon>Polyphaga</taxon>
        <taxon>Cucujiformia</taxon>
        <taxon>Chrysomeloidea</taxon>
        <taxon>Chrysomelidae</taxon>
        <taxon>Bruchinae</taxon>
        <taxon>Bruchini</taxon>
        <taxon>Acanthoscelides</taxon>
    </lineage>
</organism>
<accession>A0A9P0KL05</accession>
<dbReference type="InterPro" id="IPR031751">
    <property type="entry name" value="DUF4735"/>
</dbReference>
<evidence type="ECO:0000313" key="2">
    <source>
        <dbReference type="Proteomes" id="UP001152888"/>
    </source>
</evidence>
<protein>
    <submittedName>
        <fullName evidence="1">Uncharacterized protein</fullName>
    </submittedName>
</protein>
<dbReference type="EMBL" id="CAKOFQ010006871">
    <property type="protein sequence ID" value="CAH1978279.1"/>
    <property type="molecule type" value="Genomic_DNA"/>
</dbReference>
<dbReference type="PANTHER" id="PTHR33539">
    <property type="entry name" value="UPF0764 PROTEIN C16ORF89"/>
    <property type="match status" value="1"/>
</dbReference>
<comment type="caution">
    <text evidence="1">The sequence shown here is derived from an EMBL/GenBank/DDBJ whole genome shotgun (WGS) entry which is preliminary data.</text>
</comment>
<sequence>MKNRSYRDGIKRSPYQTMFGCDVKVGLKSSVILPHEAIDKIKNNSSEVNKTEIESNGNEITEKAVCQLCDQKGDKKCAKRNRTLIIGNMRQFQQANKMTASSNEKFPPCKSLSMCEYSTTGSAKDKYIRAGCLWTTSVARIFDPKIITEVRNGLEKNLDYIDRNYKRVNVDCLFGVALATALIDDAYQNGTHIMDKSSLEIMEKSLVILKKSIPYSREKSEWITDAFLYPTIWRKNICYRSNALHIPNLPSFKYVKKIFNRDYIDGSEIDFCLQNIVNFTNSMVPTRCFIDRRCWKYFEPDENSVGYLLTHKLLILQLAKARKCYLNDNVYGTKTEELCSSILSEVVNADYYGYLDNMFDLYLEQVVLCGYEGYTEFLQNKWLYYILKSQRSSGCFPAFLDDSLKTRMKRNSNTLDDGCVDHTTGLGAAVLALHYNYIIKEYPATR</sequence>
<keyword evidence="2" id="KW-1185">Reference proteome</keyword>
<dbReference type="AlphaFoldDB" id="A0A9P0KL05"/>
<reference evidence="1" key="1">
    <citation type="submission" date="2022-03" db="EMBL/GenBank/DDBJ databases">
        <authorList>
            <person name="Sayadi A."/>
        </authorList>
    </citation>
    <scope>NUCLEOTIDE SEQUENCE</scope>
</reference>
<dbReference type="GO" id="GO:0016020">
    <property type="term" value="C:membrane"/>
    <property type="evidence" value="ECO:0007669"/>
    <property type="project" value="TreeGrafter"/>
</dbReference>
<name>A0A9P0KL05_ACAOB</name>
<dbReference type="Proteomes" id="UP001152888">
    <property type="component" value="Unassembled WGS sequence"/>
</dbReference>
<evidence type="ECO:0000313" key="1">
    <source>
        <dbReference type="EMBL" id="CAH1978279.1"/>
    </source>
</evidence>
<dbReference type="OrthoDB" id="5949187at2759"/>
<dbReference type="GO" id="GO:0005829">
    <property type="term" value="C:cytosol"/>
    <property type="evidence" value="ECO:0007669"/>
    <property type="project" value="TreeGrafter"/>
</dbReference>